<dbReference type="PROSITE" id="PS00216">
    <property type="entry name" value="SUGAR_TRANSPORT_1"/>
    <property type="match status" value="1"/>
</dbReference>
<dbReference type="Proteomes" id="UP000019591">
    <property type="component" value="Plasmid EAL2_808p"/>
</dbReference>
<feature type="transmembrane region" description="Helical" evidence="6">
    <location>
        <begin position="131"/>
        <end position="157"/>
    </location>
</feature>
<keyword evidence="5 6" id="KW-0472">Membrane</keyword>
<dbReference type="PATRIC" id="fig|1286171.3.peg.2617"/>
<dbReference type="SUPFAM" id="SSF103473">
    <property type="entry name" value="MFS general substrate transporter"/>
    <property type="match status" value="1"/>
</dbReference>
<reference evidence="8 9" key="1">
    <citation type="journal article" date="2014" name="Genome Announc.">
        <title>Complete Genome Sequence of Amino Acid-Utilizing Eubacterium acidaminophilum al-2 (DSM 3953).</title>
        <authorList>
            <person name="Poehlein A."/>
            <person name="Andreesen J.R."/>
            <person name="Daniel R."/>
        </authorList>
    </citation>
    <scope>NUCLEOTIDE SEQUENCE [LARGE SCALE GENOMIC DNA]</scope>
    <source>
        <strain evidence="8 9">DSM 3953</strain>
        <plasmid evidence="9">Plasmid EAL2_808p</plasmid>
    </source>
</reference>
<organism evidence="8 9">
    <name type="scientific">Peptoclostridium acidaminophilum DSM 3953</name>
    <dbReference type="NCBI Taxonomy" id="1286171"/>
    <lineage>
        <taxon>Bacteria</taxon>
        <taxon>Bacillati</taxon>
        <taxon>Bacillota</taxon>
        <taxon>Clostridia</taxon>
        <taxon>Peptostreptococcales</taxon>
        <taxon>Peptoclostridiaceae</taxon>
        <taxon>Peptoclostridium</taxon>
    </lineage>
</organism>
<keyword evidence="9" id="KW-1185">Reference proteome</keyword>
<keyword evidence="2" id="KW-0813">Transport</keyword>
<gene>
    <name evidence="8" type="ORF">EAL2_808p04390</name>
</gene>
<dbReference type="GO" id="GO:0022857">
    <property type="term" value="F:transmembrane transporter activity"/>
    <property type="evidence" value="ECO:0007669"/>
    <property type="project" value="InterPro"/>
</dbReference>
<name>W8TJH3_PEPAC</name>
<dbReference type="EMBL" id="CP007453">
    <property type="protein sequence ID" value="AHM57943.1"/>
    <property type="molecule type" value="Genomic_DNA"/>
</dbReference>
<keyword evidence="3 6" id="KW-0812">Transmembrane</keyword>
<dbReference type="InterPro" id="IPR005829">
    <property type="entry name" value="Sugar_transporter_CS"/>
</dbReference>
<keyword evidence="4 6" id="KW-1133">Transmembrane helix</keyword>
<feature type="transmembrane region" description="Helical" evidence="6">
    <location>
        <begin position="41"/>
        <end position="68"/>
    </location>
</feature>
<dbReference type="InterPro" id="IPR036259">
    <property type="entry name" value="MFS_trans_sf"/>
</dbReference>
<feature type="transmembrane region" description="Helical" evidence="6">
    <location>
        <begin position="330"/>
        <end position="351"/>
    </location>
</feature>
<dbReference type="OrthoDB" id="9770492at2"/>
<dbReference type="PANTHER" id="PTHR43129">
    <property type="entry name" value="FOSMIDOMYCIN RESISTANCE PROTEIN"/>
    <property type="match status" value="1"/>
</dbReference>
<accession>W8TJH3</accession>
<evidence type="ECO:0000256" key="4">
    <source>
        <dbReference type="ARBA" id="ARBA00022989"/>
    </source>
</evidence>
<dbReference type="PROSITE" id="PS50850">
    <property type="entry name" value="MFS"/>
    <property type="match status" value="1"/>
</dbReference>
<dbReference type="KEGG" id="eac:EAL2_808p04390"/>
<proteinExistence type="predicted"/>
<evidence type="ECO:0000259" key="7">
    <source>
        <dbReference type="PROSITE" id="PS50850"/>
    </source>
</evidence>
<evidence type="ECO:0000256" key="2">
    <source>
        <dbReference type="ARBA" id="ARBA00022448"/>
    </source>
</evidence>
<evidence type="ECO:0000256" key="1">
    <source>
        <dbReference type="ARBA" id="ARBA00004651"/>
    </source>
</evidence>
<feature type="transmembrane region" description="Helical" evidence="6">
    <location>
        <begin position="75"/>
        <end position="94"/>
    </location>
</feature>
<feature type="transmembrane region" description="Helical" evidence="6">
    <location>
        <begin position="100"/>
        <end position="119"/>
    </location>
</feature>
<dbReference type="InterPro" id="IPR020846">
    <property type="entry name" value="MFS_dom"/>
</dbReference>
<dbReference type="InterPro" id="IPR011701">
    <property type="entry name" value="MFS"/>
</dbReference>
<keyword evidence="8" id="KW-0614">Plasmid</keyword>
<evidence type="ECO:0000313" key="8">
    <source>
        <dbReference type="EMBL" id="AHM57943.1"/>
    </source>
</evidence>
<dbReference type="Gene3D" id="1.20.1250.20">
    <property type="entry name" value="MFS general substrate transporter like domains"/>
    <property type="match status" value="2"/>
</dbReference>
<dbReference type="AlphaFoldDB" id="W8TJH3"/>
<protein>
    <submittedName>
        <fullName evidence="8">Major facilitator superfamily MFS_1</fullName>
    </submittedName>
</protein>
<dbReference type="GO" id="GO:0005886">
    <property type="term" value="C:plasma membrane"/>
    <property type="evidence" value="ECO:0007669"/>
    <property type="project" value="UniProtKB-SubCell"/>
</dbReference>
<dbReference type="CDD" id="cd17478">
    <property type="entry name" value="MFS_FsR"/>
    <property type="match status" value="1"/>
</dbReference>
<comment type="subcellular location">
    <subcellularLocation>
        <location evidence="1">Cell membrane</location>
        <topology evidence="1">Multi-pass membrane protein</topology>
    </subcellularLocation>
</comment>
<feature type="transmembrane region" description="Helical" evidence="6">
    <location>
        <begin position="357"/>
        <end position="381"/>
    </location>
</feature>
<sequence length="403" mass="42968">MNNKNIGIASITILFFAHMMNDMYANFLPQLTAVLILGNKLSVSAGTLIIATFTISSSIAQPIFGYLIDQRGQRWFVHIGTLWMAVLLSMTGYISNTALLMLVAAAAGMGTAAFHPQAASMVGMSSRNNKGLVMSAFIAMGNLGLAISPMLLLPLFSNYGVEYTWVAIFPGLLAAMLLYFYAPRIETSKKQDAPQLGLLLKSIGNSSNSELFKLIAIVVLRSVVHTGLMTLLPIYFLSRNFSAQFTGSLIFAALTAGSVGGIIGGYISDRFGRKPLMFFSMLLASAAFYGFFALSGPVSFILLGIGTMALLSSFSVTVVVAQELIPENTALASGLSMGFAVGIGGLAVSLVGRYADIFGIDAAMQLLFLIPLLAAILAIFLKSSKDIRLNEQISVLNSNENNI</sequence>
<evidence type="ECO:0000256" key="5">
    <source>
        <dbReference type="ARBA" id="ARBA00023136"/>
    </source>
</evidence>
<evidence type="ECO:0000313" key="9">
    <source>
        <dbReference type="Proteomes" id="UP000019591"/>
    </source>
</evidence>
<feature type="transmembrane region" description="Helical" evidence="6">
    <location>
        <begin position="211"/>
        <end position="236"/>
    </location>
</feature>
<dbReference type="PANTHER" id="PTHR43129:SF1">
    <property type="entry name" value="FOSMIDOMYCIN RESISTANCE PROTEIN"/>
    <property type="match status" value="1"/>
</dbReference>
<dbReference type="Pfam" id="PF07690">
    <property type="entry name" value="MFS_1"/>
    <property type="match status" value="1"/>
</dbReference>
<dbReference type="RefSeq" id="WP_025436795.1">
    <property type="nucleotide sequence ID" value="NZ_CP007453.1"/>
</dbReference>
<evidence type="ECO:0000256" key="6">
    <source>
        <dbReference type="SAM" id="Phobius"/>
    </source>
</evidence>
<dbReference type="eggNOG" id="COG2223">
    <property type="taxonomic scope" value="Bacteria"/>
</dbReference>
<dbReference type="HOGENOM" id="CLU_040537_1_0_9"/>
<evidence type="ECO:0000256" key="3">
    <source>
        <dbReference type="ARBA" id="ARBA00022692"/>
    </source>
</evidence>
<geneLocation type="plasmid" evidence="8 9">
    <name>EAL2_808p</name>
</geneLocation>
<feature type="transmembrane region" description="Helical" evidence="6">
    <location>
        <begin position="248"/>
        <end position="267"/>
    </location>
</feature>
<feature type="transmembrane region" description="Helical" evidence="6">
    <location>
        <begin position="276"/>
        <end position="294"/>
    </location>
</feature>
<feature type="transmembrane region" description="Helical" evidence="6">
    <location>
        <begin position="300"/>
        <end position="321"/>
    </location>
</feature>
<feature type="domain" description="Major facilitator superfamily (MFS) profile" evidence="7">
    <location>
        <begin position="1"/>
        <end position="386"/>
    </location>
</feature>
<feature type="transmembrane region" description="Helical" evidence="6">
    <location>
        <begin position="163"/>
        <end position="182"/>
    </location>
</feature>